<proteinExistence type="predicted"/>
<keyword evidence="4 5" id="KW-0472">Membrane</keyword>
<dbReference type="PANTHER" id="PTHR30266:SF2">
    <property type="entry name" value="LARGE-CONDUCTANCE MECHANOSENSITIVE CHANNEL"/>
    <property type="match status" value="1"/>
</dbReference>
<dbReference type="SUPFAM" id="SSF81330">
    <property type="entry name" value="Gated mechanosensitive channel"/>
    <property type="match status" value="1"/>
</dbReference>
<organism evidence="6 7">
    <name type="scientific">Imshaugia aleurites</name>
    <dbReference type="NCBI Taxonomy" id="172621"/>
    <lineage>
        <taxon>Eukaryota</taxon>
        <taxon>Fungi</taxon>
        <taxon>Dikarya</taxon>
        <taxon>Ascomycota</taxon>
        <taxon>Pezizomycotina</taxon>
        <taxon>Lecanoromycetes</taxon>
        <taxon>OSLEUM clade</taxon>
        <taxon>Lecanoromycetidae</taxon>
        <taxon>Lecanorales</taxon>
        <taxon>Lecanorineae</taxon>
        <taxon>Parmeliaceae</taxon>
        <taxon>Imshaugia</taxon>
    </lineage>
</organism>
<keyword evidence="7" id="KW-1185">Reference proteome</keyword>
<dbReference type="GO" id="GO:0016020">
    <property type="term" value="C:membrane"/>
    <property type="evidence" value="ECO:0007669"/>
    <property type="project" value="UniProtKB-SubCell"/>
</dbReference>
<evidence type="ECO:0000256" key="3">
    <source>
        <dbReference type="ARBA" id="ARBA00022989"/>
    </source>
</evidence>
<evidence type="ECO:0000313" key="7">
    <source>
        <dbReference type="Proteomes" id="UP000664534"/>
    </source>
</evidence>
<accession>A0A8H3EKA8</accession>
<dbReference type="Pfam" id="PF01741">
    <property type="entry name" value="MscL"/>
    <property type="match status" value="1"/>
</dbReference>
<dbReference type="Gene3D" id="1.10.1200.120">
    <property type="entry name" value="Large-conductance mechanosensitive channel, MscL, domain 1"/>
    <property type="match status" value="1"/>
</dbReference>
<name>A0A8H3EKA8_9LECA</name>
<protein>
    <submittedName>
        <fullName evidence="6">Uncharacterized protein</fullName>
    </submittedName>
</protein>
<dbReference type="InterPro" id="IPR037673">
    <property type="entry name" value="MSC/AndL"/>
</dbReference>
<keyword evidence="2 5" id="KW-0812">Transmembrane</keyword>
<dbReference type="Proteomes" id="UP000664534">
    <property type="component" value="Unassembled WGS sequence"/>
</dbReference>
<dbReference type="GO" id="GO:0008381">
    <property type="term" value="F:mechanosensitive monoatomic ion channel activity"/>
    <property type="evidence" value="ECO:0007669"/>
    <property type="project" value="TreeGrafter"/>
</dbReference>
<dbReference type="FunFam" id="1.10.1200.120:FF:000004">
    <property type="entry name" value="Ion channel, putative"/>
    <property type="match status" value="1"/>
</dbReference>
<keyword evidence="3 5" id="KW-1133">Transmembrane helix</keyword>
<evidence type="ECO:0000256" key="5">
    <source>
        <dbReference type="SAM" id="Phobius"/>
    </source>
</evidence>
<feature type="transmembrane region" description="Helical" evidence="5">
    <location>
        <begin position="319"/>
        <end position="342"/>
    </location>
</feature>
<dbReference type="InterPro" id="IPR036019">
    <property type="entry name" value="MscL_channel"/>
</dbReference>
<evidence type="ECO:0000256" key="2">
    <source>
        <dbReference type="ARBA" id="ARBA00022692"/>
    </source>
</evidence>
<sequence>MPELEIDDTRQHLLQAGHKAKTRASRFWNGFSDFALQDNVLEVAVGLILAAAFTAVVTSFVSDILLPILSLLPFIDRNFDEKFAVLKAGPHYGKGPGRGYNTIKLALEDGAVIMSWGTFINKVFNFIGIGIALYTVALVYGWASNDSVIKHTVKCKYCRKRIGEKFFIILRNLFPSSNSSPNCTPLHPHDMHTKIDNPQTMSQPRSITLTFTKPDPASFIQGVTAAFLLTGLHKLSSSACTTSILPAASTIRGLLFAAAMPCGIYAFVMAMVESDAINREEEKEGEARLGGTRVADDAPRDGSLLTVRSEMRLEANLRVARRACVGVGLFFGGSALLFFNVINAVQAKT</sequence>
<gene>
    <name evidence="6" type="ORF">IMSHALPRED_004063</name>
</gene>
<dbReference type="EMBL" id="CAJPDT010000002">
    <property type="protein sequence ID" value="CAF9906058.1"/>
    <property type="molecule type" value="Genomic_DNA"/>
</dbReference>
<evidence type="ECO:0000256" key="4">
    <source>
        <dbReference type="ARBA" id="ARBA00023136"/>
    </source>
</evidence>
<dbReference type="PANTHER" id="PTHR30266">
    <property type="entry name" value="MECHANOSENSITIVE CHANNEL MSCL"/>
    <property type="match status" value="1"/>
</dbReference>
<feature type="transmembrane region" description="Helical" evidence="5">
    <location>
        <begin position="43"/>
        <end position="72"/>
    </location>
</feature>
<comment type="subcellular location">
    <subcellularLocation>
        <location evidence="1">Membrane</location>
        <topology evidence="1">Multi-pass membrane protein</topology>
    </subcellularLocation>
</comment>
<dbReference type="OrthoDB" id="10010920at2759"/>
<evidence type="ECO:0000313" key="6">
    <source>
        <dbReference type="EMBL" id="CAF9906058.1"/>
    </source>
</evidence>
<reference evidence="6" key="1">
    <citation type="submission" date="2021-03" db="EMBL/GenBank/DDBJ databases">
        <authorList>
            <person name="Tagirdzhanova G."/>
        </authorList>
    </citation>
    <scope>NUCLEOTIDE SEQUENCE</scope>
</reference>
<comment type="caution">
    <text evidence="6">The sequence shown here is derived from an EMBL/GenBank/DDBJ whole genome shotgun (WGS) entry which is preliminary data.</text>
</comment>
<feature type="transmembrane region" description="Helical" evidence="5">
    <location>
        <begin position="123"/>
        <end position="143"/>
    </location>
</feature>
<dbReference type="AlphaFoldDB" id="A0A8H3EKA8"/>
<evidence type="ECO:0000256" key="1">
    <source>
        <dbReference type="ARBA" id="ARBA00004141"/>
    </source>
</evidence>